<keyword evidence="1 2" id="KW-0597">Phosphoprotein</keyword>
<gene>
    <name evidence="4" type="ORF">A3F02_00950</name>
</gene>
<proteinExistence type="predicted"/>
<feature type="modified residue" description="4-aspartylphosphate" evidence="2">
    <location>
        <position position="51"/>
    </location>
</feature>
<reference evidence="4 5" key="1">
    <citation type="journal article" date="2016" name="Nat. Commun.">
        <title>Thousands of microbial genomes shed light on interconnected biogeochemical processes in an aquifer system.</title>
        <authorList>
            <person name="Anantharaman K."/>
            <person name="Brown C.T."/>
            <person name="Hug L.A."/>
            <person name="Sharon I."/>
            <person name="Castelle C.J."/>
            <person name="Probst A.J."/>
            <person name="Thomas B.C."/>
            <person name="Singh A."/>
            <person name="Wilkins M.J."/>
            <person name="Karaoz U."/>
            <person name="Brodie E.L."/>
            <person name="Williams K.H."/>
            <person name="Hubbard S.S."/>
            <person name="Banfield J.F."/>
        </authorList>
    </citation>
    <scope>NUCLEOTIDE SEQUENCE [LARGE SCALE GENOMIC DNA]</scope>
</reference>
<dbReference type="PANTHER" id="PTHR44591:SF3">
    <property type="entry name" value="RESPONSE REGULATORY DOMAIN-CONTAINING PROTEIN"/>
    <property type="match status" value="1"/>
</dbReference>
<evidence type="ECO:0000313" key="5">
    <source>
        <dbReference type="Proteomes" id="UP000176666"/>
    </source>
</evidence>
<dbReference type="EMBL" id="MFBJ01000003">
    <property type="protein sequence ID" value="OGD97525.1"/>
    <property type="molecule type" value="Genomic_DNA"/>
</dbReference>
<dbReference type="AlphaFoldDB" id="A0A1F5H0D7"/>
<comment type="caution">
    <text evidence="4">The sequence shown here is derived from an EMBL/GenBank/DDBJ whole genome shotgun (WGS) entry which is preliminary data.</text>
</comment>
<evidence type="ECO:0000256" key="1">
    <source>
        <dbReference type="ARBA" id="ARBA00022553"/>
    </source>
</evidence>
<evidence type="ECO:0000259" key="3">
    <source>
        <dbReference type="PROSITE" id="PS50110"/>
    </source>
</evidence>
<name>A0A1F5H0D7_9BACT</name>
<organism evidence="4 5">
    <name type="scientific">Candidatus Curtissbacteria bacterium RIFCSPHIGHO2_12_FULL_38_9b</name>
    <dbReference type="NCBI Taxonomy" id="1797720"/>
    <lineage>
        <taxon>Bacteria</taxon>
        <taxon>Candidatus Curtissiibacteriota</taxon>
    </lineage>
</organism>
<dbReference type="PANTHER" id="PTHR44591">
    <property type="entry name" value="STRESS RESPONSE REGULATOR PROTEIN 1"/>
    <property type="match status" value="1"/>
</dbReference>
<dbReference type="InterPro" id="IPR050595">
    <property type="entry name" value="Bact_response_regulator"/>
</dbReference>
<accession>A0A1F5H0D7</accession>
<dbReference type="Pfam" id="PF00072">
    <property type="entry name" value="Response_reg"/>
    <property type="match status" value="1"/>
</dbReference>
<dbReference type="Proteomes" id="UP000176666">
    <property type="component" value="Unassembled WGS sequence"/>
</dbReference>
<sequence>MAQIIIVEDDLKIANVYKERLEQDGHSVEISEDIEAMTTIGRIKPDLVLLDILMPKISGLTILRELKIDEQLSEIPIIILTNVEGAGELAEAISLGASGYLVKSDTTMDLLSQKIKEVLASTSIASGVKTE</sequence>
<dbReference type="InterPro" id="IPR011006">
    <property type="entry name" value="CheY-like_superfamily"/>
</dbReference>
<evidence type="ECO:0000256" key="2">
    <source>
        <dbReference type="PROSITE-ProRule" id="PRU00169"/>
    </source>
</evidence>
<protein>
    <recommendedName>
        <fullName evidence="3">Response regulatory domain-containing protein</fullName>
    </recommendedName>
</protein>
<feature type="domain" description="Response regulatory" evidence="3">
    <location>
        <begin position="3"/>
        <end position="118"/>
    </location>
</feature>
<dbReference type="InterPro" id="IPR001789">
    <property type="entry name" value="Sig_transdc_resp-reg_receiver"/>
</dbReference>
<dbReference type="SUPFAM" id="SSF52172">
    <property type="entry name" value="CheY-like"/>
    <property type="match status" value="1"/>
</dbReference>
<dbReference type="Gene3D" id="3.40.50.2300">
    <property type="match status" value="1"/>
</dbReference>
<evidence type="ECO:0000313" key="4">
    <source>
        <dbReference type="EMBL" id="OGD97525.1"/>
    </source>
</evidence>
<dbReference type="PROSITE" id="PS50110">
    <property type="entry name" value="RESPONSE_REGULATORY"/>
    <property type="match status" value="1"/>
</dbReference>
<dbReference type="SMART" id="SM00448">
    <property type="entry name" value="REC"/>
    <property type="match status" value="1"/>
</dbReference>
<dbReference type="GO" id="GO:0000160">
    <property type="term" value="P:phosphorelay signal transduction system"/>
    <property type="evidence" value="ECO:0007669"/>
    <property type="project" value="InterPro"/>
</dbReference>